<dbReference type="InterPro" id="IPR013096">
    <property type="entry name" value="Cupin_2"/>
</dbReference>
<dbReference type="CDD" id="cd00093">
    <property type="entry name" value="HTH_XRE"/>
    <property type="match status" value="1"/>
</dbReference>
<dbReference type="Pfam" id="PF07883">
    <property type="entry name" value="Cupin_2"/>
    <property type="match status" value="1"/>
</dbReference>
<dbReference type="InterPro" id="IPR001387">
    <property type="entry name" value="Cro/C1-type_HTH"/>
</dbReference>
<dbReference type="PANTHER" id="PTHR46797:SF2">
    <property type="entry name" value="TRANSCRIPTIONAL REGULATOR"/>
    <property type="match status" value="1"/>
</dbReference>
<dbReference type="SMART" id="SM00530">
    <property type="entry name" value="HTH_XRE"/>
    <property type="match status" value="1"/>
</dbReference>
<dbReference type="GO" id="GO:0005829">
    <property type="term" value="C:cytosol"/>
    <property type="evidence" value="ECO:0007669"/>
    <property type="project" value="TreeGrafter"/>
</dbReference>
<dbReference type="Gene3D" id="1.10.260.40">
    <property type="entry name" value="lambda repressor-like DNA-binding domains"/>
    <property type="match status" value="1"/>
</dbReference>
<organism evidence="3 4">
    <name type="scientific">Sedimentibacter hydroxybenzoicus DSM 7310</name>
    <dbReference type="NCBI Taxonomy" id="1123245"/>
    <lineage>
        <taxon>Bacteria</taxon>
        <taxon>Bacillati</taxon>
        <taxon>Bacillota</taxon>
        <taxon>Tissierellia</taxon>
        <taxon>Sedimentibacter</taxon>
    </lineage>
</organism>
<gene>
    <name evidence="3" type="ORF">HZF24_01120</name>
</gene>
<accession>A0A974BGK7</accession>
<dbReference type="EMBL" id="JACBNQ010000001">
    <property type="protein sequence ID" value="NYB72735.1"/>
    <property type="molecule type" value="Genomic_DNA"/>
</dbReference>
<dbReference type="InterPro" id="IPR011051">
    <property type="entry name" value="RmlC_Cupin_sf"/>
</dbReference>
<dbReference type="GO" id="GO:0003700">
    <property type="term" value="F:DNA-binding transcription factor activity"/>
    <property type="evidence" value="ECO:0007669"/>
    <property type="project" value="TreeGrafter"/>
</dbReference>
<dbReference type="SUPFAM" id="SSF51182">
    <property type="entry name" value="RmlC-like cupins"/>
    <property type="match status" value="1"/>
</dbReference>
<name>A0A974BGK7_SEDHY</name>
<evidence type="ECO:0000256" key="1">
    <source>
        <dbReference type="ARBA" id="ARBA00023125"/>
    </source>
</evidence>
<dbReference type="InterPro" id="IPR014710">
    <property type="entry name" value="RmlC-like_jellyroll"/>
</dbReference>
<proteinExistence type="predicted"/>
<dbReference type="InterPro" id="IPR010982">
    <property type="entry name" value="Lambda_DNA-bd_dom_sf"/>
</dbReference>
<dbReference type="GO" id="GO:0003677">
    <property type="term" value="F:DNA binding"/>
    <property type="evidence" value="ECO:0007669"/>
    <property type="project" value="UniProtKB-KW"/>
</dbReference>
<evidence type="ECO:0000313" key="3">
    <source>
        <dbReference type="EMBL" id="NYB72735.1"/>
    </source>
</evidence>
<dbReference type="SUPFAM" id="SSF47413">
    <property type="entry name" value="lambda repressor-like DNA-binding domains"/>
    <property type="match status" value="1"/>
</dbReference>
<dbReference type="Gene3D" id="2.60.120.10">
    <property type="entry name" value="Jelly Rolls"/>
    <property type="match status" value="1"/>
</dbReference>
<dbReference type="AlphaFoldDB" id="A0A974BGK7"/>
<feature type="domain" description="HTH cro/C1-type" evidence="2">
    <location>
        <begin position="7"/>
        <end position="61"/>
    </location>
</feature>
<evidence type="ECO:0000259" key="2">
    <source>
        <dbReference type="PROSITE" id="PS50943"/>
    </source>
</evidence>
<dbReference type="PROSITE" id="PS50943">
    <property type="entry name" value="HTH_CROC1"/>
    <property type="match status" value="1"/>
</dbReference>
<evidence type="ECO:0000313" key="4">
    <source>
        <dbReference type="Proteomes" id="UP000611629"/>
    </source>
</evidence>
<dbReference type="Proteomes" id="UP000611629">
    <property type="component" value="Unassembled WGS sequence"/>
</dbReference>
<sequence length="178" mass="20240">MNIGENLKRLRIANSLTQQELADRCELTKGYISQLERDLTSPSIATLTDILECLGTDLGSFFNEAVDIKIVFKEEDVFVKESDDNYKINWIVPNAQKNKMEPILVELGANSKTKEDEPHEGEEFGYVLSGTIMLNYGNQIYKVKKGESFYIKANKTHFIENTSKNPARVIWVSTPPNF</sequence>
<dbReference type="Pfam" id="PF01381">
    <property type="entry name" value="HTH_3"/>
    <property type="match status" value="1"/>
</dbReference>
<comment type="caution">
    <text evidence="3">The sequence shown here is derived from an EMBL/GenBank/DDBJ whole genome shotgun (WGS) entry which is preliminary data.</text>
</comment>
<dbReference type="RefSeq" id="WP_179236415.1">
    <property type="nucleotide sequence ID" value="NZ_JACBNQ010000001.1"/>
</dbReference>
<keyword evidence="1" id="KW-0238">DNA-binding</keyword>
<protein>
    <submittedName>
        <fullName evidence="3">Helix-turn-helix transcriptional regulator</fullName>
    </submittedName>
</protein>
<dbReference type="CDD" id="cd02209">
    <property type="entry name" value="cupin_XRE_C"/>
    <property type="match status" value="1"/>
</dbReference>
<dbReference type="InterPro" id="IPR050807">
    <property type="entry name" value="TransReg_Diox_bact_type"/>
</dbReference>
<reference evidence="3" key="1">
    <citation type="submission" date="2020-07" db="EMBL/GenBank/DDBJ databases">
        <title>Genomic analysis of a strain of Sedimentibacter Hydroxybenzoicus DSM7310.</title>
        <authorList>
            <person name="Ma S."/>
        </authorList>
    </citation>
    <scope>NUCLEOTIDE SEQUENCE</scope>
    <source>
        <strain evidence="3">DSM 7310</strain>
    </source>
</reference>
<keyword evidence="4" id="KW-1185">Reference proteome</keyword>
<dbReference type="PANTHER" id="PTHR46797">
    <property type="entry name" value="HTH-TYPE TRANSCRIPTIONAL REGULATOR"/>
    <property type="match status" value="1"/>
</dbReference>